<dbReference type="Proteomes" id="UP000537141">
    <property type="component" value="Unassembled WGS sequence"/>
</dbReference>
<protein>
    <submittedName>
        <fullName evidence="1">Uncharacterized protein</fullName>
    </submittedName>
</protein>
<gene>
    <name evidence="1" type="ORF">HNQ55_002357</name>
</gene>
<evidence type="ECO:0000313" key="1">
    <source>
        <dbReference type="EMBL" id="MBB6543834.1"/>
    </source>
</evidence>
<accession>A0A7X0NHZ8</accession>
<comment type="caution">
    <text evidence="1">The sequence shown here is derived from an EMBL/GenBank/DDBJ whole genome shotgun (WGS) entry which is preliminary data.</text>
</comment>
<proteinExistence type="predicted"/>
<organism evidence="1 2">
    <name type="scientific">Thalassotalea piscium</name>
    <dbReference type="NCBI Taxonomy" id="1230533"/>
    <lineage>
        <taxon>Bacteria</taxon>
        <taxon>Pseudomonadati</taxon>
        <taxon>Pseudomonadota</taxon>
        <taxon>Gammaproteobacteria</taxon>
        <taxon>Alteromonadales</taxon>
        <taxon>Colwelliaceae</taxon>
        <taxon>Thalassotalea</taxon>
    </lineage>
</organism>
<sequence length="196" mass="22289">MSDIELQSAVKLMRQARENARGYADFFTWSPDRDQEELGVVRALAETLALSGEAYFDHIRIRGRGEDPPDCEAVNQLGQRVAIEVTELVDGEAIKAVKNSGNPYKWADWSITKFEESVNHLIARKDSRFPYLKDGPYQGGYTVLLFTDEPMLSKKTVELYLASIVIVEPKNIDKVFLLLSYDPTLKSYPYFTLTNK</sequence>
<reference evidence="1 2" key="1">
    <citation type="submission" date="2020-08" db="EMBL/GenBank/DDBJ databases">
        <title>Genomic Encyclopedia of Type Strains, Phase IV (KMG-IV): sequencing the most valuable type-strain genomes for metagenomic binning, comparative biology and taxonomic classification.</title>
        <authorList>
            <person name="Goeker M."/>
        </authorList>
    </citation>
    <scope>NUCLEOTIDE SEQUENCE [LARGE SCALE GENOMIC DNA]</scope>
    <source>
        <strain evidence="1 2">DSM 26287</strain>
    </source>
</reference>
<dbReference type="AlphaFoldDB" id="A0A7X0NHZ8"/>
<keyword evidence="2" id="KW-1185">Reference proteome</keyword>
<evidence type="ECO:0000313" key="2">
    <source>
        <dbReference type="Proteomes" id="UP000537141"/>
    </source>
</evidence>
<dbReference type="RefSeq" id="WP_184424615.1">
    <property type="nucleotide sequence ID" value="NZ_AP027362.1"/>
</dbReference>
<name>A0A7X0NHZ8_9GAMM</name>
<dbReference type="EMBL" id="JACHHU010000020">
    <property type="protein sequence ID" value="MBB6543834.1"/>
    <property type="molecule type" value="Genomic_DNA"/>
</dbReference>